<keyword evidence="4" id="KW-0808">Transferase</keyword>
<keyword evidence="13" id="KW-1185">Reference proteome</keyword>
<name>A0A8S3ZF65_9EUPU</name>
<dbReference type="OrthoDB" id="2019572at2759"/>
<evidence type="ECO:0000313" key="12">
    <source>
        <dbReference type="EMBL" id="CAG5128117.1"/>
    </source>
</evidence>
<keyword evidence="3" id="KW-0328">Glycosyltransferase</keyword>
<evidence type="ECO:0000256" key="1">
    <source>
        <dbReference type="ARBA" id="ARBA00004606"/>
    </source>
</evidence>
<proteinExistence type="inferred from homology"/>
<dbReference type="InterPro" id="IPR003406">
    <property type="entry name" value="Glyco_trans_14"/>
</dbReference>
<evidence type="ECO:0000256" key="8">
    <source>
        <dbReference type="ARBA" id="ARBA00023136"/>
    </source>
</evidence>
<comment type="pathway">
    <text evidence="2">Protein modification; protein glycosylation.</text>
</comment>
<evidence type="ECO:0000313" key="13">
    <source>
        <dbReference type="Proteomes" id="UP000678393"/>
    </source>
</evidence>
<evidence type="ECO:0000256" key="6">
    <source>
        <dbReference type="ARBA" id="ARBA00022968"/>
    </source>
</evidence>
<sequence>MRICTFTRHHRLAKLAAALIAGYLFCTYVLQNGTEFVQSECEVVEPNTIFSVSSLNHSKSFRFWRMPGSEKTLLDDDAYSTPDNIAESLKRIANMHKMSSVNCHALFNDVQRDIEHAKRTNEKIRTPLDDCSYLPLTVDCRTFVASRGYILSPLTEEEEEFPLSFSVLAYKDVEMVERLLKAIYSPQNYYCIHIDEKSPHSFYQSVASIAKCFPNVFIASRRIDVRWGWFSVLEPELQCMKELWRYPKWKYFFTLTGQEFPLKTNFELVKILTVYDGANDIEGTIRKDFVGYILHNKTAKEILHWAKTYTFVPDETYFATLNYNPQLGIRGAYKGEPETDDVINPFLTRFKNWGRFQCASGQFVRNICILTLGNNYYYFVFFFLKLYYQTSKITIMCPLHN</sequence>
<keyword evidence="6" id="KW-0735">Signal-anchor</keyword>
<evidence type="ECO:0000256" key="11">
    <source>
        <dbReference type="SAM" id="Phobius"/>
    </source>
</evidence>
<dbReference type="PANTHER" id="PTHR19297:SF191">
    <property type="entry name" value="PROTEIN XYLOSYLTRANSFERASE"/>
    <property type="match status" value="1"/>
</dbReference>
<reference evidence="12" key="1">
    <citation type="submission" date="2021-04" db="EMBL/GenBank/DDBJ databases">
        <authorList>
            <consortium name="Molecular Ecology Group"/>
        </authorList>
    </citation>
    <scope>NUCLEOTIDE SEQUENCE</scope>
</reference>
<dbReference type="Proteomes" id="UP000678393">
    <property type="component" value="Unassembled WGS sequence"/>
</dbReference>
<keyword evidence="5 11" id="KW-0812">Transmembrane</keyword>
<organism evidence="12 13">
    <name type="scientific">Candidula unifasciata</name>
    <dbReference type="NCBI Taxonomy" id="100452"/>
    <lineage>
        <taxon>Eukaryota</taxon>
        <taxon>Metazoa</taxon>
        <taxon>Spiralia</taxon>
        <taxon>Lophotrochozoa</taxon>
        <taxon>Mollusca</taxon>
        <taxon>Gastropoda</taxon>
        <taxon>Heterobranchia</taxon>
        <taxon>Euthyneura</taxon>
        <taxon>Panpulmonata</taxon>
        <taxon>Eupulmonata</taxon>
        <taxon>Stylommatophora</taxon>
        <taxon>Helicina</taxon>
        <taxon>Helicoidea</taxon>
        <taxon>Geomitridae</taxon>
        <taxon>Candidula</taxon>
    </lineage>
</organism>
<dbReference type="Pfam" id="PF02485">
    <property type="entry name" value="Branch"/>
    <property type="match status" value="1"/>
</dbReference>
<dbReference type="AlphaFoldDB" id="A0A8S3ZF65"/>
<feature type="transmembrane region" description="Helical" evidence="11">
    <location>
        <begin position="12"/>
        <end position="30"/>
    </location>
</feature>
<comment type="caution">
    <text evidence="12">The sequence shown here is derived from an EMBL/GenBank/DDBJ whole genome shotgun (WGS) entry which is preliminary data.</text>
</comment>
<evidence type="ECO:0000256" key="4">
    <source>
        <dbReference type="ARBA" id="ARBA00022679"/>
    </source>
</evidence>
<keyword evidence="9" id="KW-0325">Glycoprotein</keyword>
<dbReference type="PANTHER" id="PTHR19297">
    <property type="entry name" value="GLYCOSYLTRANSFERASE 14 FAMILY MEMBER"/>
    <property type="match status" value="1"/>
</dbReference>
<evidence type="ECO:0000256" key="7">
    <source>
        <dbReference type="ARBA" id="ARBA00022989"/>
    </source>
</evidence>
<evidence type="ECO:0000256" key="3">
    <source>
        <dbReference type="ARBA" id="ARBA00022676"/>
    </source>
</evidence>
<dbReference type="EMBL" id="CAJHNH020002931">
    <property type="protein sequence ID" value="CAG5128117.1"/>
    <property type="molecule type" value="Genomic_DNA"/>
</dbReference>
<keyword evidence="8 11" id="KW-0472">Membrane</keyword>
<gene>
    <name evidence="12" type="ORF">CUNI_LOCUS13675</name>
</gene>
<evidence type="ECO:0000256" key="9">
    <source>
        <dbReference type="ARBA" id="ARBA00023180"/>
    </source>
</evidence>
<accession>A0A8S3ZF65</accession>
<evidence type="ECO:0000256" key="10">
    <source>
        <dbReference type="ARBA" id="ARBA00038150"/>
    </source>
</evidence>
<comment type="subcellular location">
    <subcellularLocation>
        <location evidence="1">Membrane</location>
        <topology evidence="1">Single-pass type II membrane protein</topology>
    </subcellularLocation>
</comment>
<evidence type="ECO:0000256" key="2">
    <source>
        <dbReference type="ARBA" id="ARBA00004922"/>
    </source>
</evidence>
<comment type="similarity">
    <text evidence="10">Belongs to the glycosyltransferase 14 family.</text>
</comment>
<keyword evidence="7 11" id="KW-1133">Transmembrane helix</keyword>
<dbReference type="GO" id="GO:0008375">
    <property type="term" value="F:acetylglucosaminyltransferase activity"/>
    <property type="evidence" value="ECO:0007669"/>
    <property type="project" value="TreeGrafter"/>
</dbReference>
<dbReference type="GO" id="GO:0016020">
    <property type="term" value="C:membrane"/>
    <property type="evidence" value="ECO:0007669"/>
    <property type="project" value="UniProtKB-SubCell"/>
</dbReference>
<evidence type="ECO:0000256" key="5">
    <source>
        <dbReference type="ARBA" id="ARBA00022692"/>
    </source>
</evidence>
<protein>
    <submittedName>
        <fullName evidence="12">Uncharacterized protein</fullName>
    </submittedName>
</protein>